<dbReference type="AlphaFoldDB" id="A0A380GM41"/>
<accession>A0A380GM41</accession>
<dbReference type="Pfam" id="PF05931">
    <property type="entry name" value="AgrD"/>
    <property type="match status" value="1"/>
</dbReference>
<dbReference type="RefSeq" id="WP_103373157.1">
    <property type="nucleotide sequence ID" value="NZ_BMCF01000009.1"/>
</dbReference>
<evidence type="ECO:0000313" key="2">
    <source>
        <dbReference type="Proteomes" id="UP000254412"/>
    </source>
</evidence>
<dbReference type="SMART" id="SM00794">
    <property type="entry name" value="AgrD"/>
    <property type="match status" value="1"/>
</dbReference>
<organism evidence="1 2">
    <name type="scientific">Staphylococcus nepalensis</name>
    <dbReference type="NCBI Taxonomy" id="214473"/>
    <lineage>
        <taxon>Bacteria</taxon>
        <taxon>Bacillati</taxon>
        <taxon>Bacillota</taxon>
        <taxon>Bacilli</taxon>
        <taxon>Bacillales</taxon>
        <taxon>Staphylococcaceae</taxon>
        <taxon>Staphylococcus</taxon>
    </lineage>
</organism>
<dbReference type="InterPro" id="IPR009229">
    <property type="entry name" value="AgrD"/>
</dbReference>
<protein>
    <submittedName>
        <fullName evidence="1">AgrD</fullName>
    </submittedName>
</protein>
<gene>
    <name evidence="1" type="ORF">NCTC13834_00968</name>
</gene>
<dbReference type="EMBL" id="UHDS01000001">
    <property type="protein sequence ID" value="SUM54665.1"/>
    <property type="molecule type" value="Genomic_DNA"/>
</dbReference>
<sequence length="45" mass="4958">MNIFGSILTIFAKFFAFIGAISTVNPCGGYVDEPEVPKELTNLYE</sequence>
<dbReference type="NCBIfam" id="TIGR04223">
    <property type="entry name" value="quorum_AgrD"/>
    <property type="match status" value="1"/>
</dbReference>
<name>A0A380GM41_9STAP</name>
<evidence type="ECO:0000313" key="1">
    <source>
        <dbReference type="EMBL" id="SUM54665.1"/>
    </source>
</evidence>
<proteinExistence type="predicted"/>
<dbReference type="Proteomes" id="UP000254412">
    <property type="component" value="Unassembled WGS sequence"/>
</dbReference>
<reference evidence="1 2" key="1">
    <citation type="submission" date="2018-06" db="EMBL/GenBank/DDBJ databases">
        <authorList>
            <consortium name="Pathogen Informatics"/>
            <person name="Doyle S."/>
        </authorList>
    </citation>
    <scope>NUCLEOTIDE SEQUENCE [LARGE SCALE GENOMIC DNA]</scope>
    <source>
        <strain evidence="1 2">NCTC13834</strain>
    </source>
</reference>